<protein>
    <recommendedName>
        <fullName evidence="3">LLM class flavin-dependent oxidoreductase</fullName>
    </recommendedName>
</protein>
<keyword evidence="2" id="KW-1185">Reference proteome</keyword>
<gene>
    <name evidence="1" type="ORF">ORV05_09035</name>
</gene>
<dbReference type="InterPro" id="IPR036661">
    <property type="entry name" value="Luciferase-like_sf"/>
</dbReference>
<name>A0ABY7B9I0_9PSEU</name>
<dbReference type="Gene3D" id="3.20.20.30">
    <property type="entry name" value="Luciferase-like domain"/>
    <property type="match status" value="1"/>
</dbReference>
<evidence type="ECO:0000313" key="1">
    <source>
        <dbReference type="EMBL" id="WAL67897.1"/>
    </source>
</evidence>
<evidence type="ECO:0008006" key="3">
    <source>
        <dbReference type="Google" id="ProtNLM"/>
    </source>
</evidence>
<dbReference type="RefSeq" id="WP_268757992.1">
    <property type="nucleotide sequence ID" value="NZ_CP113836.1"/>
</dbReference>
<reference evidence="1" key="1">
    <citation type="submission" date="2022-11" db="EMBL/GenBank/DDBJ databases">
        <authorList>
            <person name="Mo P."/>
        </authorList>
    </citation>
    <scope>NUCLEOTIDE SEQUENCE</scope>
    <source>
        <strain evidence="1">HUAS 11-8</strain>
    </source>
</reference>
<dbReference type="EMBL" id="CP113836">
    <property type="protein sequence ID" value="WAL67897.1"/>
    <property type="molecule type" value="Genomic_DNA"/>
</dbReference>
<organism evidence="1 2">
    <name type="scientific">Amycolatopsis cynarae</name>
    <dbReference type="NCBI Taxonomy" id="2995223"/>
    <lineage>
        <taxon>Bacteria</taxon>
        <taxon>Bacillati</taxon>
        <taxon>Actinomycetota</taxon>
        <taxon>Actinomycetes</taxon>
        <taxon>Pseudonocardiales</taxon>
        <taxon>Pseudonocardiaceae</taxon>
        <taxon>Amycolatopsis</taxon>
    </lineage>
</organism>
<dbReference type="SUPFAM" id="SSF51679">
    <property type="entry name" value="Bacterial luciferase-like"/>
    <property type="match status" value="1"/>
</dbReference>
<sequence>MSLFRPGPGTAIVGSTEQALERLAEFRDLGVGTFILSGNPLLEESCRIGEAILPALRGA</sequence>
<dbReference type="Proteomes" id="UP001163203">
    <property type="component" value="Chromosome"/>
</dbReference>
<proteinExistence type="predicted"/>
<accession>A0ABY7B9I0</accession>
<evidence type="ECO:0000313" key="2">
    <source>
        <dbReference type="Proteomes" id="UP001163203"/>
    </source>
</evidence>